<dbReference type="Pfam" id="PF01497">
    <property type="entry name" value="Peripla_BP_2"/>
    <property type="match status" value="1"/>
</dbReference>
<dbReference type="InterPro" id="IPR002491">
    <property type="entry name" value="ABC_transptr_periplasmic_BD"/>
</dbReference>
<comment type="similarity">
    <text evidence="2">Belongs to the bacterial solute-binding protein 8 family.</text>
</comment>
<dbReference type="PANTHER" id="PTHR30532:SF24">
    <property type="entry name" value="FERRIC ENTEROBACTIN-BINDING PERIPLASMIC PROTEIN FEPB"/>
    <property type="match status" value="1"/>
</dbReference>
<dbReference type="PROSITE" id="PS50983">
    <property type="entry name" value="FE_B12_PBP"/>
    <property type="match status" value="1"/>
</dbReference>
<dbReference type="PROSITE" id="PS51318">
    <property type="entry name" value="TAT"/>
    <property type="match status" value="1"/>
</dbReference>
<evidence type="ECO:0000256" key="1">
    <source>
        <dbReference type="ARBA" id="ARBA00004196"/>
    </source>
</evidence>
<dbReference type="EMBL" id="JBHMAS010000049">
    <property type="protein sequence ID" value="MFB9781588.1"/>
    <property type="molecule type" value="Genomic_DNA"/>
</dbReference>
<feature type="domain" description="Fe/B12 periplasmic-binding" evidence="5">
    <location>
        <begin position="84"/>
        <end position="342"/>
    </location>
</feature>
<evidence type="ECO:0000259" key="5">
    <source>
        <dbReference type="PROSITE" id="PS50983"/>
    </source>
</evidence>
<keyword evidence="7" id="KW-1185">Reference proteome</keyword>
<accession>A0ABV5XGI9</accession>
<name>A0ABV5XGI9_9NOCA</name>
<sequence length="350" mass="36551">MPSARAADAEKESAHVYGTIRESPTTAELVDQLSRRGFFGVGAAAAAAILAGCSTTSDAADAGEQREVINALGTTTISGKPERIVVASDFTDLEFLLSLGVHPVAYGNTGSWDRGSLPWQSTAGIADLESFGTTGEINPETIARYSPDLIIGMKTYLEPAAERLSQIAPVVALDWTTSWRDGVATVGQAAFVDEAATAAIARTDALISDTAASLNGLGGKAIMIGSMYGDQLYVQGDASAPGVLLRELGLNYRGYNAEQMTALSMEQAEVLAPADILLSLASDQEATTRFENFAVFQNLPAVKARAYAPVELLLSSAFVDNFGPLSAPYALPQLAELLSGLAAGQGKQLP</sequence>
<evidence type="ECO:0000256" key="2">
    <source>
        <dbReference type="ARBA" id="ARBA00008814"/>
    </source>
</evidence>
<evidence type="ECO:0000256" key="3">
    <source>
        <dbReference type="ARBA" id="ARBA00022448"/>
    </source>
</evidence>
<evidence type="ECO:0000313" key="6">
    <source>
        <dbReference type="EMBL" id="MFB9781588.1"/>
    </source>
</evidence>
<evidence type="ECO:0000256" key="4">
    <source>
        <dbReference type="ARBA" id="ARBA00022729"/>
    </source>
</evidence>
<dbReference type="PANTHER" id="PTHR30532">
    <property type="entry name" value="IRON III DICITRATE-BINDING PERIPLASMIC PROTEIN"/>
    <property type="match status" value="1"/>
</dbReference>
<evidence type="ECO:0000313" key="7">
    <source>
        <dbReference type="Proteomes" id="UP001589587"/>
    </source>
</evidence>
<dbReference type="Gene3D" id="3.40.50.1980">
    <property type="entry name" value="Nitrogenase molybdenum iron protein domain"/>
    <property type="match status" value="2"/>
</dbReference>
<gene>
    <name evidence="6" type="ORF">ACFFQ6_18000</name>
</gene>
<comment type="caution">
    <text evidence="6">The sequence shown here is derived from an EMBL/GenBank/DDBJ whole genome shotgun (WGS) entry which is preliminary data.</text>
</comment>
<dbReference type="InterPro" id="IPR051313">
    <property type="entry name" value="Bact_iron-sidero_bind"/>
</dbReference>
<keyword evidence="4" id="KW-0732">Signal</keyword>
<protein>
    <submittedName>
        <fullName evidence="6">ABC transporter substrate-binding protein</fullName>
    </submittedName>
</protein>
<keyword evidence="3" id="KW-0813">Transport</keyword>
<reference evidence="6 7" key="1">
    <citation type="submission" date="2024-09" db="EMBL/GenBank/DDBJ databases">
        <authorList>
            <person name="Sun Q."/>
            <person name="Mori K."/>
        </authorList>
    </citation>
    <scope>NUCLEOTIDE SEQUENCE [LARGE SCALE GENOMIC DNA]</scope>
    <source>
        <strain evidence="6 7">JCM 11411</strain>
    </source>
</reference>
<proteinExistence type="inferred from homology"/>
<dbReference type="SUPFAM" id="SSF53807">
    <property type="entry name" value="Helical backbone' metal receptor"/>
    <property type="match status" value="1"/>
</dbReference>
<comment type="subcellular location">
    <subcellularLocation>
        <location evidence="1">Cell envelope</location>
    </subcellularLocation>
</comment>
<dbReference type="InterPro" id="IPR006311">
    <property type="entry name" value="TAT_signal"/>
</dbReference>
<dbReference type="Proteomes" id="UP001589587">
    <property type="component" value="Unassembled WGS sequence"/>
</dbReference>
<organism evidence="6 7">
    <name type="scientific">Rhodococcus baikonurensis</name>
    <dbReference type="NCBI Taxonomy" id="172041"/>
    <lineage>
        <taxon>Bacteria</taxon>
        <taxon>Bacillati</taxon>
        <taxon>Actinomycetota</taxon>
        <taxon>Actinomycetes</taxon>
        <taxon>Mycobacteriales</taxon>
        <taxon>Nocardiaceae</taxon>
        <taxon>Rhodococcus</taxon>
        <taxon>Rhodococcus erythropolis group</taxon>
    </lineage>
</organism>
<dbReference type="RefSeq" id="WP_296552608.1">
    <property type="nucleotide sequence ID" value="NZ_JBHMAS010000049.1"/>
</dbReference>